<organism evidence="1 2">
    <name type="scientific">Parachaetomium inaequale</name>
    <dbReference type="NCBI Taxonomy" id="2588326"/>
    <lineage>
        <taxon>Eukaryota</taxon>
        <taxon>Fungi</taxon>
        <taxon>Dikarya</taxon>
        <taxon>Ascomycota</taxon>
        <taxon>Pezizomycotina</taxon>
        <taxon>Sordariomycetes</taxon>
        <taxon>Sordariomycetidae</taxon>
        <taxon>Sordariales</taxon>
        <taxon>Chaetomiaceae</taxon>
        <taxon>Parachaetomium</taxon>
    </lineage>
</organism>
<evidence type="ECO:0000313" key="2">
    <source>
        <dbReference type="Proteomes" id="UP001303115"/>
    </source>
</evidence>
<comment type="caution">
    <text evidence="1">The sequence shown here is derived from an EMBL/GenBank/DDBJ whole genome shotgun (WGS) entry which is preliminary data.</text>
</comment>
<name>A0AAN6PLI7_9PEZI</name>
<reference evidence="2" key="1">
    <citation type="journal article" date="2023" name="Mol. Phylogenet. Evol.">
        <title>Genome-scale phylogeny and comparative genomics of the fungal order Sordariales.</title>
        <authorList>
            <person name="Hensen N."/>
            <person name="Bonometti L."/>
            <person name="Westerberg I."/>
            <person name="Brannstrom I.O."/>
            <person name="Guillou S."/>
            <person name="Cros-Aarteil S."/>
            <person name="Calhoun S."/>
            <person name="Haridas S."/>
            <person name="Kuo A."/>
            <person name="Mondo S."/>
            <person name="Pangilinan J."/>
            <person name="Riley R."/>
            <person name="LaButti K."/>
            <person name="Andreopoulos B."/>
            <person name="Lipzen A."/>
            <person name="Chen C."/>
            <person name="Yan M."/>
            <person name="Daum C."/>
            <person name="Ng V."/>
            <person name="Clum A."/>
            <person name="Steindorff A."/>
            <person name="Ohm R.A."/>
            <person name="Martin F."/>
            <person name="Silar P."/>
            <person name="Natvig D.O."/>
            <person name="Lalanne C."/>
            <person name="Gautier V."/>
            <person name="Ament-Velasquez S.L."/>
            <person name="Kruys A."/>
            <person name="Hutchinson M.I."/>
            <person name="Powell A.J."/>
            <person name="Barry K."/>
            <person name="Miller A.N."/>
            <person name="Grigoriev I.V."/>
            <person name="Debuchy R."/>
            <person name="Gladieux P."/>
            <person name="Hiltunen Thoren M."/>
            <person name="Johannesson H."/>
        </authorList>
    </citation>
    <scope>NUCLEOTIDE SEQUENCE [LARGE SCALE GENOMIC DNA]</scope>
    <source>
        <strain evidence="2">CBS 284.82</strain>
    </source>
</reference>
<dbReference type="AlphaFoldDB" id="A0AAN6PLI7"/>
<dbReference type="Proteomes" id="UP001303115">
    <property type="component" value="Unassembled WGS sequence"/>
</dbReference>
<sequence length="167" mass="18731">MNRAHVLLAVDDLRFWLNSLHKAAVHWESTTTILTIDLLDKISGLGVDREEILRERIKVLEKKLAALRDLSNALDWVLSSDRAVHAAPASGDVPDITDLEARVKDEGMPEGELRGIWSRVLDMAVVVSEKASLLRDEVRKVEAVAESLEDLDWEPDEAPLTVMLRFS</sequence>
<protein>
    <submittedName>
        <fullName evidence="1">Uncharacterized protein</fullName>
    </submittedName>
</protein>
<keyword evidence="2" id="KW-1185">Reference proteome</keyword>
<accession>A0AAN6PLI7</accession>
<gene>
    <name evidence="1" type="ORF">C8A01DRAFT_35279</name>
</gene>
<evidence type="ECO:0000313" key="1">
    <source>
        <dbReference type="EMBL" id="KAK4040720.1"/>
    </source>
</evidence>
<proteinExistence type="predicted"/>
<dbReference type="EMBL" id="MU854371">
    <property type="protein sequence ID" value="KAK4040720.1"/>
    <property type="molecule type" value="Genomic_DNA"/>
</dbReference>